<dbReference type="InterPro" id="IPR043502">
    <property type="entry name" value="DNA/RNA_pol_sf"/>
</dbReference>
<dbReference type="FunFam" id="3.10.10.10:FF:000007">
    <property type="entry name" value="Retrovirus-related Pol polyprotein from transposon 17.6-like Protein"/>
    <property type="match status" value="1"/>
</dbReference>
<dbReference type="SUPFAM" id="SSF56672">
    <property type="entry name" value="DNA/RNA polymerases"/>
    <property type="match status" value="1"/>
</dbReference>
<organism evidence="10 11">
    <name type="scientific">Trichuris muris</name>
    <name type="common">Mouse whipworm</name>
    <dbReference type="NCBI Taxonomy" id="70415"/>
    <lineage>
        <taxon>Eukaryota</taxon>
        <taxon>Metazoa</taxon>
        <taxon>Ecdysozoa</taxon>
        <taxon>Nematoda</taxon>
        <taxon>Enoplea</taxon>
        <taxon>Dorylaimia</taxon>
        <taxon>Trichinellida</taxon>
        <taxon>Trichuridae</taxon>
        <taxon>Trichuris</taxon>
    </lineage>
</organism>
<dbReference type="CDD" id="cd09274">
    <property type="entry name" value="RNase_HI_RT_Ty3"/>
    <property type="match status" value="1"/>
</dbReference>
<dbReference type="Proteomes" id="UP000046395">
    <property type="component" value="Unassembled WGS sequence"/>
</dbReference>
<dbReference type="AlphaFoldDB" id="A0A5S6Q617"/>
<dbReference type="Gene3D" id="3.10.20.370">
    <property type="match status" value="1"/>
</dbReference>
<dbReference type="GO" id="GO:0006508">
    <property type="term" value="P:proteolysis"/>
    <property type="evidence" value="ECO:0007669"/>
    <property type="project" value="UniProtKB-KW"/>
</dbReference>
<dbReference type="InterPro" id="IPR043128">
    <property type="entry name" value="Rev_trsase/Diguanyl_cyclase"/>
</dbReference>
<dbReference type="GO" id="GO:0004519">
    <property type="term" value="F:endonuclease activity"/>
    <property type="evidence" value="ECO:0007669"/>
    <property type="project" value="UniProtKB-KW"/>
</dbReference>
<name>A0A5S6Q617_TRIMR</name>
<dbReference type="GO" id="GO:0003676">
    <property type="term" value="F:nucleic acid binding"/>
    <property type="evidence" value="ECO:0007669"/>
    <property type="project" value="InterPro"/>
</dbReference>
<dbReference type="Pfam" id="PF17917">
    <property type="entry name" value="RT_RNaseH"/>
    <property type="match status" value="1"/>
</dbReference>
<dbReference type="GO" id="GO:0008233">
    <property type="term" value="F:peptidase activity"/>
    <property type="evidence" value="ECO:0007669"/>
    <property type="project" value="UniProtKB-KW"/>
</dbReference>
<evidence type="ECO:0000256" key="6">
    <source>
        <dbReference type="ARBA" id="ARBA00022759"/>
    </source>
</evidence>
<evidence type="ECO:0000256" key="7">
    <source>
        <dbReference type="ARBA" id="ARBA00022801"/>
    </source>
</evidence>
<dbReference type="CDD" id="cd01647">
    <property type="entry name" value="RT_LTR"/>
    <property type="match status" value="1"/>
</dbReference>
<evidence type="ECO:0000256" key="8">
    <source>
        <dbReference type="ARBA" id="ARBA00022918"/>
    </source>
</evidence>
<keyword evidence="6" id="KW-0255">Endonuclease</keyword>
<dbReference type="STRING" id="70415.A0A5S6Q617"/>
<dbReference type="InterPro" id="IPR050951">
    <property type="entry name" value="Retrovirus_Pol_polyprotein"/>
</dbReference>
<dbReference type="Gene3D" id="3.10.10.10">
    <property type="entry name" value="HIV Type 1 Reverse Transcriptase, subunit A, domain 1"/>
    <property type="match status" value="1"/>
</dbReference>
<keyword evidence="8" id="KW-0695">RNA-directed DNA polymerase</keyword>
<evidence type="ECO:0000256" key="5">
    <source>
        <dbReference type="ARBA" id="ARBA00022722"/>
    </source>
</evidence>
<keyword evidence="2" id="KW-0645">Protease</keyword>
<evidence type="ECO:0000256" key="1">
    <source>
        <dbReference type="ARBA" id="ARBA00012493"/>
    </source>
</evidence>
<dbReference type="PANTHER" id="PTHR37984">
    <property type="entry name" value="PROTEIN CBG26694"/>
    <property type="match status" value="1"/>
</dbReference>
<evidence type="ECO:0000259" key="9">
    <source>
        <dbReference type="PROSITE" id="PS50878"/>
    </source>
</evidence>
<dbReference type="EC" id="2.7.7.49" evidence="1"/>
<dbReference type="PROSITE" id="PS50878">
    <property type="entry name" value="RT_POL"/>
    <property type="match status" value="1"/>
</dbReference>
<evidence type="ECO:0000256" key="4">
    <source>
        <dbReference type="ARBA" id="ARBA00022695"/>
    </source>
</evidence>
<keyword evidence="3" id="KW-0808">Transferase</keyword>
<protein>
    <recommendedName>
        <fullName evidence="1">RNA-directed DNA polymerase</fullName>
        <ecNumber evidence="1">2.7.7.49</ecNumber>
    </recommendedName>
</protein>
<accession>A0A5S6Q617</accession>
<dbReference type="SUPFAM" id="SSF53098">
    <property type="entry name" value="Ribonuclease H-like"/>
    <property type="match status" value="1"/>
</dbReference>
<evidence type="ECO:0000256" key="3">
    <source>
        <dbReference type="ARBA" id="ARBA00022679"/>
    </source>
</evidence>
<dbReference type="InterPro" id="IPR041373">
    <property type="entry name" value="RT_RNaseH"/>
</dbReference>
<reference evidence="11" key="1">
    <citation type="submission" date="2019-12" db="UniProtKB">
        <authorList>
            <consortium name="WormBaseParasite"/>
        </authorList>
    </citation>
    <scope>IDENTIFICATION</scope>
</reference>
<evidence type="ECO:0000313" key="10">
    <source>
        <dbReference type="Proteomes" id="UP000046395"/>
    </source>
</evidence>
<dbReference type="PANTHER" id="PTHR37984:SF5">
    <property type="entry name" value="PROTEIN NYNRIN-LIKE"/>
    <property type="match status" value="1"/>
</dbReference>
<dbReference type="GO" id="GO:0042575">
    <property type="term" value="C:DNA polymerase complex"/>
    <property type="evidence" value="ECO:0007669"/>
    <property type="project" value="UniProtKB-ARBA"/>
</dbReference>
<dbReference type="InterPro" id="IPR041588">
    <property type="entry name" value="Integrase_H2C2"/>
</dbReference>
<feature type="domain" description="Reverse transcriptase" evidence="9">
    <location>
        <begin position="422"/>
        <end position="600"/>
    </location>
</feature>
<dbReference type="Pfam" id="PF00078">
    <property type="entry name" value="RVT_1"/>
    <property type="match status" value="1"/>
</dbReference>
<dbReference type="WBParaSite" id="TMUE_0000002407.1">
    <property type="protein sequence ID" value="TMUE_0000002407.1"/>
    <property type="gene ID" value="WBGene00298249"/>
</dbReference>
<dbReference type="FunFam" id="3.10.20.370:FF:000001">
    <property type="entry name" value="Retrovirus-related Pol polyprotein from transposon 17.6-like protein"/>
    <property type="match status" value="1"/>
</dbReference>
<keyword evidence="7" id="KW-0378">Hydrolase</keyword>
<sequence>MTSNTKDHTDVSSAAVSVKLPPFWPQAPKLWFAQAEAQFHLRHVASSLTRYYYTIASLPENIATDVDDLLTPTTEDPYSHLKSQLLLRFGTTTEDRFRVLMQSTSGDAQKPTQVLREMRRAADTFLDPNSPLLERLFLERLPPNIRLLLKAGSHTSLDALAVRADELIEINDAPSVSAVCRRTDPSAERESLQQTVARLEQEMVTQEAFVFMLLPCEIWRSSPQVSTSVCVSGKRFPRGLTAVRHSGKISDRLFVIHDRLSKLNFLVDTGSELFAANGSRITTFGTRTLLLDFGLPRRFQWKFVVADVRWPILGTDFLRHFRFLVDVGQNRLIESTLRTATNATASTSTKTVGSVQSREPFRDALNVLEDYPALTKAISPSDKVSHSVQHRIITTGPPVSTRPRRLAPDRLAAAKKEFDALLRMGIVRPSNSPWASPLHLVPKKEAGAWRPCGDYRRLNAVTTPDRYPVPHIHDFSAMLAGTTVFSKIDLVRAYQQIPIHPDDISKTAVTTPFGLFEYTRMPFGLRNAAQTFQRFMDEVTRDLPFCFVYLDDVLIASSTPKDHESHLRQLFKRFEQYGIRVNPAKCVFYSSQLHFLGFQIDAEGIKPLPDRVEAMQRFPLPKTTAELRRFLGCLNFYRRFLPRVAETLIPLEDILSRQTKQQLAKATMLTHMRCDACFSLTVDASDKAAGAVLQQLVDGTWKPLGFFSKRFRPAQRRYSTFGRELLAVYLAVRHFRHWIEGRPFTIFTDHKPLTYAIQNATFTTDIRHVKGTENCVADALSRVEVNSATTALDSGNIQRLAEAQQVDPELRDLRSNTALALRDVLLPGAATTVVCDVSRGQPRPYLPHGFRKPIFDVLHGLAHPGVRATRRIVAERYVWPAMNRDTAVWTRQCLPCQRSKSHSHRYSWAVTAMPWLLLSVDHDISAETIVRVFLATWVARFGVPVAITTDQGRQFTSDLWRTLSEQLGMKLQCTTAHHPQANERTALQRVAGRTVCRSYFWEYAQPSNKIYDTAPQNSFMVLPYAYQGHTLPPSVAHEQANRLVGPNFSPSSRGCQQLQHGDLGSIAPGTKEQLQHSIQCTMDPSLF</sequence>
<dbReference type="Gene3D" id="3.30.420.10">
    <property type="entry name" value="Ribonuclease H-like superfamily/Ribonuclease H"/>
    <property type="match status" value="1"/>
</dbReference>
<dbReference type="Gene3D" id="1.10.340.70">
    <property type="match status" value="1"/>
</dbReference>
<dbReference type="InterPro" id="IPR036397">
    <property type="entry name" value="RNaseH_sf"/>
</dbReference>
<proteinExistence type="predicted"/>
<evidence type="ECO:0000313" key="11">
    <source>
        <dbReference type="WBParaSite" id="TMUE_0000002407.1"/>
    </source>
</evidence>
<dbReference type="Pfam" id="PF17921">
    <property type="entry name" value="Integrase_H2C2"/>
    <property type="match status" value="1"/>
</dbReference>
<dbReference type="InterPro" id="IPR055469">
    <property type="entry name" value="DUF7041"/>
</dbReference>
<dbReference type="InterPro" id="IPR012337">
    <property type="entry name" value="RNaseH-like_sf"/>
</dbReference>
<keyword evidence="10" id="KW-1185">Reference proteome</keyword>
<keyword evidence="4" id="KW-0548">Nucleotidyltransferase</keyword>
<evidence type="ECO:0000256" key="2">
    <source>
        <dbReference type="ARBA" id="ARBA00022670"/>
    </source>
</evidence>
<dbReference type="InterPro" id="IPR000477">
    <property type="entry name" value="RT_dom"/>
</dbReference>
<dbReference type="Gene3D" id="3.30.70.270">
    <property type="match status" value="1"/>
</dbReference>
<dbReference type="GO" id="GO:0003964">
    <property type="term" value="F:RNA-directed DNA polymerase activity"/>
    <property type="evidence" value="ECO:0007669"/>
    <property type="project" value="UniProtKB-KW"/>
</dbReference>
<dbReference type="Pfam" id="PF23055">
    <property type="entry name" value="DUF7041"/>
    <property type="match status" value="1"/>
</dbReference>
<keyword evidence="5" id="KW-0540">Nuclease</keyword>